<keyword evidence="3" id="KW-0479">Metal-binding</keyword>
<comment type="similarity">
    <text evidence="2">Belongs to the SNF2/RAD54 helicase family.</text>
</comment>
<feature type="compositionally biased region" description="Basic residues" evidence="11">
    <location>
        <begin position="258"/>
        <end position="267"/>
    </location>
</feature>
<accession>A0A8H3F5A1</accession>
<dbReference type="InterPro" id="IPR017907">
    <property type="entry name" value="Znf_RING_CS"/>
</dbReference>
<feature type="compositionally biased region" description="Polar residues" evidence="11">
    <location>
        <begin position="92"/>
        <end position="107"/>
    </location>
</feature>
<evidence type="ECO:0000256" key="11">
    <source>
        <dbReference type="SAM" id="MobiDB-lite"/>
    </source>
</evidence>
<evidence type="ECO:0000256" key="2">
    <source>
        <dbReference type="ARBA" id="ARBA00007025"/>
    </source>
</evidence>
<dbReference type="PANTHER" id="PTHR45626">
    <property type="entry name" value="TRANSCRIPTION TERMINATION FACTOR 2-RELATED"/>
    <property type="match status" value="1"/>
</dbReference>
<dbReference type="CDD" id="cd18793">
    <property type="entry name" value="SF2_C_SNF"/>
    <property type="match status" value="1"/>
</dbReference>
<feature type="compositionally biased region" description="Polar residues" evidence="11">
    <location>
        <begin position="268"/>
        <end position="286"/>
    </location>
</feature>
<evidence type="ECO:0000256" key="4">
    <source>
        <dbReference type="ARBA" id="ARBA00022741"/>
    </source>
</evidence>
<evidence type="ECO:0000256" key="7">
    <source>
        <dbReference type="ARBA" id="ARBA00022806"/>
    </source>
</evidence>
<dbReference type="Gene3D" id="3.40.50.300">
    <property type="entry name" value="P-loop containing nucleotide triphosphate hydrolases"/>
    <property type="match status" value="1"/>
</dbReference>
<dbReference type="SMART" id="SM00487">
    <property type="entry name" value="DEXDc"/>
    <property type="match status" value="1"/>
</dbReference>
<feature type="compositionally biased region" description="Low complexity" evidence="11">
    <location>
        <begin position="1"/>
        <end position="12"/>
    </location>
</feature>
<keyword evidence="8" id="KW-0862">Zinc</keyword>
<dbReference type="InterPro" id="IPR050628">
    <property type="entry name" value="SNF2_RAD54_helicase_TF"/>
</dbReference>
<evidence type="ECO:0000256" key="6">
    <source>
        <dbReference type="ARBA" id="ARBA00022801"/>
    </source>
</evidence>
<dbReference type="InterPro" id="IPR049730">
    <property type="entry name" value="SNF2/RAD54-like_C"/>
</dbReference>
<comment type="subcellular location">
    <subcellularLocation>
        <location evidence="1">Nucleus</location>
    </subcellularLocation>
</comment>
<dbReference type="GO" id="GO:0016787">
    <property type="term" value="F:hydrolase activity"/>
    <property type="evidence" value="ECO:0007669"/>
    <property type="project" value="UniProtKB-KW"/>
</dbReference>
<dbReference type="PANTHER" id="PTHR45626:SF12">
    <property type="entry name" value="DNA REPAIR PROTEIN RAD16"/>
    <property type="match status" value="1"/>
</dbReference>
<dbReference type="SUPFAM" id="SSF52540">
    <property type="entry name" value="P-loop containing nucleoside triphosphate hydrolases"/>
    <property type="match status" value="2"/>
</dbReference>
<evidence type="ECO:0000256" key="1">
    <source>
        <dbReference type="ARBA" id="ARBA00004123"/>
    </source>
</evidence>
<dbReference type="Proteomes" id="UP000664534">
    <property type="component" value="Unassembled WGS sequence"/>
</dbReference>
<dbReference type="SUPFAM" id="SSF57850">
    <property type="entry name" value="RING/U-box"/>
    <property type="match status" value="1"/>
</dbReference>
<dbReference type="SMART" id="SM00490">
    <property type="entry name" value="HELICc"/>
    <property type="match status" value="1"/>
</dbReference>
<gene>
    <name evidence="15" type="primary">RAD16</name>
    <name evidence="15" type="ORF">IMSHALPRED_002740</name>
</gene>
<dbReference type="InterPro" id="IPR013083">
    <property type="entry name" value="Znf_RING/FYVE/PHD"/>
</dbReference>
<evidence type="ECO:0000313" key="16">
    <source>
        <dbReference type="Proteomes" id="UP000664534"/>
    </source>
</evidence>
<feature type="compositionally biased region" description="Acidic residues" evidence="11">
    <location>
        <begin position="318"/>
        <end position="334"/>
    </location>
</feature>
<keyword evidence="9" id="KW-0067">ATP-binding</keyword>
<feature type="region of interest" description="Disordered" evidence="11">
    <location>
        <begin position="1"/>
        <end position="66"/>
    </location>
</feature>
<dbReference type="PROSITE" id="PS51194">
    <property type="entry name" value="HELICASE_CTER"/>
    <property type="match status" value="1"/>
</dbReference>
<dbReference type="OrthoDB" id="448448at2759"/>
<evidence type="ECO:0000256" key="10">
    <source>
        <dbReference type="PROSITE-ProRule" id="PRU00175"/>
    </source>
</evidence>
<feature type="compositionally biased region" description="Basic and acidic residues" evidence="11">
    <location>
        <begin position="114"/>
        <end position="126"/>
    </location>
</feature>
<dbReference type="Gene3D" id="3.40.50.10810">
    <property type="entry name" value="Tandem AAA-ATPase domain"/>
    <property type="match status" value="1"/>
</dbReference>
<feature type="region of interest" description="Disordered" evidence="11">
    <location>
        <begin position="235"/>
        <end position="402"/>
    </location>
</feature>
<evidence type="ECO:0000259" key="12">
    <source>
        <dbReference type="PROSITE" id="PS50089"/>
    </source>
</evidence>
<dbReference type="CDD" id="cd16567">
    <property type="entry name" value="RING-HC_RAD16-like"/>
    <property type="match status" value="1"/>
</dbReference>
<sequence length="1038" mass="117538">MARKAAAARAVAPESPYSLVNVESSTPRRKAGRPSKQPKPRISAATESGGSDLDEDLLSANEKGNQLHQQVMKKVVIPVNGRSSIASSLSSVRDQSSEYDTPGTSVVVTPAESLMKEERSFKRPTRDSSNIPSHQHKESSIKGKRKRLEVDEFMEADALLAQKLQEQEYGKDQEVAPRRRRARNGPIEDSEESLLSDLIREHSPNSNDLSELNIVIAGRPNRRLKNHLLSEAALADVESDRPQEESFDEDQISESPLPRHKRVKPNHRTSLPSRAARNSANQSIIDRTSRGILDSEDSELSDHSDDASLFGFDTGSDAFEDSADADEGADDDVGAADSTTTATAATNISAIPATSRRGRGRGTGRRGAPSAHANNPTRGRRSWQRRVEDRATRERQKLEKAHPEIKTMWTDLEAIPVVKPTQALQPDTITRKLKSFQLEGLDWMMKQEKSQWKGGLLGDEMGMGKTIQAVSLIMSDYPAKDPTLVVVPPVALMQWQNEINEYTDGKLRVLIYHNSNPKVKNLKVKDLRAFDVIMISYSGLESVYRKESKGWKRDDGLVKENSKIHAIRYHRLILDEAHNIKTRTTGVAKACFALEADHKWCLSGTPVQNRIGEFFSLLRFLQITPFACYFCKKCKCAELHWTQDEAKKCTTCKHTGFDHVSIFNQELLNPITQGEDHELRRAALGKLRLVTDRIMLRRMKRDHTASMELPPKEVIIHNEFFGEIERDFSSSIMSNTTRQFDTYVSRGVMLNNYANIFGLIMQMRQVANHPDLILKKHALGGQNVLVCSICDETAEEPIRSRCHHEFCRKCAKDYVRSFEDETPDCPRCHIPLTIDFDQPDIEQDEDNVKKSSIINRIKMEDWTSSTKIEMLVYDLYKLRSQKQTHKSIVFSQFTSMLQLVEWRLRRAGFNTVMLDGSMNPAQRQKSIEYFMNNTDVEVFLVSLKAGGVALNLTEASRVFIIDPWWNPAAEWQSADRCHRIGQKRPCVITRLCIEDSVESRMVMLQEKKANMINGTINNDQVAMEKLTPEDMQFLFRGS</sequence>
<dbReference type="InterPro" id="IPR000330">
    <property type="entry name" value="SNF2_N"/>
</dbReference>
<feature type="region of interest" description="Disordered" evidence="11">
    <location>
        <begin position="88"/>
        <end position="146"/>
    </location>
</feature>
<feature type="domain" description="Helicase ATP-binding" evidence="13">
    <location>
        <begin position="446"/>
        <end position="624"/>
    </location>
</feature>
<dbReference type="Pfam" id="PF00176">
    <property type="entry name" value="SNF2-rel_dom"/>
    <property type="match status" value="2"/>
</dbReference>
<dbReference type="SMART" id="SM00184">
    <property type="entry name" value="RING"/>
    <property type="match status" value="1"/>
</dbReference>
<organism evidence="15 16">
    <name type="scientific">Imshaugia aleurites</name>
    <dbReference type="NCBI Taxonomy" id="172621"/>
    <lineage>
        <taxon>Eukaryota</taxon>
        <taxon>Fungi</taxon>
        <taxon>Dikarya</taxon>
        <taxon>Ascomycota</taxon>
        <taxon>Pezizomycotina</taxon>
        <taxon>Lecanoromycetes</taxon>
        <taxon>OSLEUM clade</taxon>
        <taxon>Lecanoromycetidae</taxon>
        <taxon>Lecanorales</taxon>
        <taxon>Lecanorineae</taxon>
        <taxon>Parmeliaceae</taxon>
        <taxon>Imshaugia</taxon>
    </lineage>
</organism>
<feature type="domain" description="Helicase C-terminal" evidence="14">
    <location>
        <begin position="870"/>
        <end position="1027"/>
    </location>
</feature>
<dbReference type="CDD" id="cd18008">
    <property type="entry name" value="DEXDc_SHPRH-like"/>
    <property type="match status" value="1"/>
</dbReference>
<evidence type="ECO:0000259" key="14">
    <source>
        <dbReference type="PROSITE" id="PS51194"/>
    </source>
</evidence>
<dbReference type="InterPro" id="IPR018957">
    <property type="entry name" value="Znf_C3HC4_RING-type"/>
</dbReference>
<keyword evidence="7" id="KW-0347">Helicase</keyword>
<dbReference type="Gene3D" id="3.30.40.10">
    <property type="entry name" value="Zinc/RING finger domain, C3HC4 (zinc finger)"/>
    <property type="match status" value="1"/>
</dbReference>
<protein>
    <submittedName>
        <fullName evidence="15">DNA repair protein rad16</fullName>
    </submittedName>
</protein>
<keyword evidence="5 10" id="KW-0863">Zinc-finger</keyword>
<dbReference type="InterPro" id="IPR002464">
    <property type="entry name" value="DNA/RNA_helicase_DEAH_CS"/>
</dbReference>
<dbReference type="GO" id="GO:0008270">
    <property type="term" value="F:zinc ion binding"/>
    <property type="evidence" value="ECO:0007669"/>
    <property type="project" value="UniProtKB-KW"/>
</dbReference>
<comment type="caution">
    <text evidence="15">The sequence shown here is derived from an EMBL/GenBank/DDBJ whole genome shotgun (WGS) entry which is preliminary data.</text>
</comment>
<evidence type="ECO:0000256" key="5">
    <source>
        <dbReference type="ARBA" id="ARBA00022771"/>
    </source>
</evidence>
<evidence type="ECO:0000259" key="13">
    <source>
        <dbReference type="PROSITE" id="PS51192"/>
    </source>
</evidence>
<evidence type="ECO:0000256" key="9">
    <source>
        <dbReference type="ARBA" id="ARBA00022840"/>
    </source>
</evidence>
<dbReference type="InterPro" id="IPR001650">
    <property type="entry name" value="Helicase_C-like"/>
</dbReference>
<reference evidence="15" key="1">
    <citation type="submission" date="2021-03" db="EMBL/GenBank/DDBJ databases">
        <authorList>
            <person name="Tagirdzhanova G."/>
        </authorList>
    </citation>
    <scope>NUCLEOTIDE SEQUENCE</scope>
</reference>
<dbReference type="GO" id="GO:0008094">
    <property type="term" value="F:ATP-dependent activity, acting on DNA"/>
    <property type="evidence" value="ECO:0007669"/>
    <property type="project" value="TreeGrafter"/>
</dbReference>
<feature type="compositionally biased region" description="Basic residues" evidence="11">
    <location>
        <begin position="27"/>
        <end position="39"/>
    </location>
</feature>
<dbReference type="InterPro" id="IPR027417">
    <property type="entry name" value="P-loop_NTPase"/>
</dbReference>
<dbReference type="EMBL" id="CAJPDT010000015">
    <property type="protein sequence ID" value="CAF9915913.1"/>
    <property type="molecule type" value="Genomic_DNA"/>
</dbReference>
<dbReference type="PROSITE" id="PS51192">
    <property type="entry name" value="HELICASE_ATP_BIND_1"/>
    <property type="match status" value="1"/>
</dbReference>
<evidence type="ECO:0000313" key="15">
    <source>
        <dbReference type="EMBL" id="CAF9915913.1"/>
    </source>
</evidence>
<dbReference type="PROSITE" id="PS00518">
    <property type="entry name" value="ZF_RING_1"/>
    <property type="match status" value="1"/>
</dbReference>
<dbReference type="GO" id="GO:0005524">
    <property type="term" value="F:ATP binding"/>
    <property type="evidence" value="ECO:0007669"/>
    <property type="project" value="UniProtKB-KW"/>
</dbReference>
<dbReference type="InterPro" id="IPR001841">
    <property type="entry name" value="Znf_RING"/>
</dbReference>
<dbReference type="GO" id="GO:0004386">
    <property type="term" value="F:helicase activity"/>
    <property type="evidence" value="ECO:0007669"/>
    <property type="project" value="UniProtKB-KW"/>
</dbReference>
<keyword evidence="4" id="KW-0547">Nucleotide-binding</keyword>
<dbReference type="PROSITE" id="PS00690">
    <property type="entry name" value="DEAH_ATP_HELICASE"/>
    <property type="match status" value="1"/>
</dbReference>
<feature type="compositionally biased region" description="Low complexity" evidence="11">
    <location>
        <begin position="335"/>
        <end position="355"/>
    </location>
</feature>
<evidence type="ECO:0000256" key="8">
    <source>
        <dbReference type="ARBA" id="ARBA00022833"/>
    </source>
</evidence>
<feature type="region of interest" description="Disordered" evidence="11">
    <location>
        <begin position="164"/>
        <end position="193"/>
    </location>
</feature>
<name>A0A8H3F5A1_9LECA</name>
<feature type="domain" description="RING-type" evidence="12">
    <location>
        <begin position="787"/>
        <end position="829"/>
    </location>
</feature>
<dbReference type="GO" id="GO:0005634">
    <property type="term" value="C:nucleus"/>
    <property type="evidence" value="ECO:0007669"/>
    <property type="project" value="UniProtKB-SubCell"/>
</dbReference>
<evidence type="ECO:0000256" key="3">
    <source>
        <dbReference type="ARBA" id="ARBA00022723"/>
    </source>
</evidence>
<dbReference type="GO" id="GO:0006289">
    <property type="term" value="P:nucleotide-excision repair"/>
    <property type="evidence" value="ECO:0007669"/>
    <property type="project" value="TreeGrafter"/>
</dbReference>
<proteinExistence type="inferred from homology"/>
<dbReference type="PROSITE" id="PS50089">
    <property type="entry name" value="ZF_RING_2"/>
    <property type="match status" value="1"/>
</dbReference>
<dbReference type="Pfam" id="PF00271">
    <property type="entry name" value="Helicase_C"/>
    <property type="match status" value="1"/>
</dbReference>
<dbReference type="Pfam" id="PF00097">
    <property type="entry name" value="zf-C3HC4"/>
    <property type="match status" value="1"/>
</dbReference>
<feature type="compositionally biased region" description="Basic and acidic residues" evidence="11">
    <location>
        <begin position="165"/>
        <end position="177"/>
    </location>
</feature>
<dbReference type="InterPro" id="IPR038718">
    <property type="entry name" value="SNF2-like_sf"/>
</dbReference>
<keyword evidence="6" id="KW-0378">Hydrolase</keyword>
<dbReference type="InterPro" id="IPR014001">
    <property type="entry name" value="Helicase_ATP-bd"/>
</dbReference>
<dbReference type="AlphaFoldDB" id="A0A8H3F5A1"/>
<feature type="compositionally biased region" description="Basic and acidic residues" evidence="11">
    <location>
        <begin position="385"/>
        <end position="402"/>
    </location>
</feature>
<keyword evidence="16" id="KW-1185">Reference proteome</keyword>